<keyword evidence="5 19" id="KW-0964">Secreted</keyword>
<protein>
    <recommendedName>
        <fullName evidence="4 19">Peroxidase</fullName>
        <ecNumber evidence="4 19">1.11.1.7</ecNumber>
    </recommendedName>
</protein>
<comment type="catalytic activity">
    <reaction evidence="1 19">
        <text>2 a phenolic donor + H2O2 = 2 a phenolic radical donor + 2 H2O</text>
        <dbReference type="Rhea" id="RHEA:56136"/>
        <dbReference type="ChEBI" id="CHEBI:15377"/>
        <dbReference type="ChEBI" id="CHEBI:16240"/>
        <dbReference type="ChEBI" id="CHEBI:139520"/>
        <dbReference type="ChEBI" id="CHEBI:139521"/>
        <dbReference type="EC" id="1.11.1.7"/>
    </reaction>
</comment>
<evidence type="ECO:0000256" key="12">
    <source>
        <dbReference type="ARBA" id="ARBA00023004"/>
    </source>
</evidence>
<evidence type="ECO:0000256" key="3">
    <source>
        <dbReference type="ARBA" id="ARBA00006873"/>
    </source>
</evidence>
<keyword evidence="7 19" id="KW-0349">Heme</keyword>
<feature type="disulfide bond" evidence="18">
    <location>
        <begin position="81"/>
        <end position="86"/>
    </location>
</feature>
<evidence type="ECO:0000256" key="6">
    <source>
        <dbReference type="ARBA" id="ARBA00022559"/>
    </source>
</evidence>
<dbReference type="PRINTS" id="PR00458">
    <property type="entry name" value="PEROXIDASE"/>
</dbReference>
<evidence type="ECO:0000256" key="2">
    <source>
        <dbReference type="ARBA" id="ARBA00002322"/>
    </source>
</evidence>
<feature type="binding site" evidence="16">
    <location>
        <position position="87"/>
    </location>
    <ligand>
        <name>Ca(2+)</name>
        <dbReference type="ChEBI" id="CHEBI:29108"/>
        <label>1</label>
    </ligand>
</feature>
<dbReference type="GO" id="GO:0042744">
    <property type="term" value="P:hydrogen peroxide catabolic process"/>
    <property type="evidence" value="ECO:0007669"/>
    <property type="project" value="UniProtKB-KW"/>
</dbReference>
<dbReference type="InterPro" id="IPR010255">
    <property type="entry name" value="Haem_peroxidase_sf"/>
</dbReference>
<evidence type="ECO:0000256" key="16">
    <source>
        <dbReference type="PIRSR" id="PIRSR600823-3"/>
    </source>
</evidence>
<evidence type="ECO:0000256" key="9">
    <source>
        <dbReference type="ARBA" id="ARBA00022729"/>
    </source>
</evidence>
<dbReference type="InterPro" id="IPR019794">
    <property type="entry name" value="Peroxidases_AS"/>
</dbReference>
<dbReference type="InterPro" id="IPR000823">
    <property type="entry name" value="Peroxidase_pln"/>
</dbReference>
<keyword evidence="19" id="KW-0376">Hydrogen peroxide</keyword>
<feature type="site" description="Transition state stabilizer" evidence="17">
    <location>
        <position position="75"/>
    </location>
</feature>
<keyword evidence="9" id="KW-0732">Signal</keyword>
<dbReference type="Gene3D" id="1.10.420.10">
    <property type="entry name" value="Peroxidase, domain 2"/>
    <property type="match status" value="1"/>
</dbReference>
<dbReference type="InterPro" id="IPR019793">
    <property type="entry name" value="Peroxidases_heam-ligand_BS"/>
</dbReference>
<dbReference type="PANTHER" id="PTHR31517:SF59">
    <property type="entry name" value="PEROXIDASE"/>
    <property type="match status" value="1"/>
</dbReference>
<dbReference type="FunFam" id="1.10.420.10:FF:000007">
    <property type="entry name" value="Peroxidase"/>
    <property type="match status" value="1"/>
</dbReference>
<comment type="cofactor">
    <cofactor evidence="16 19">
        <name>Ca(2+)</name>
        <dbReference type="ChEBI" id="CHEBI:29108"/>
    </cofactor>
    <text evidence="16 19">Binds 2 calcium ions per subunit.</text>
</comment>
<feature type="binding site" evidence="16">
    <location>
        <position position="101"/>
    </location>
    <ligand>
        <name>Ca(2+)</name>
        <dbReference type="ChEBI" id="CHEBI:29108"/>
        <label>1</label>
    </ligand>
</feature>
<gene>
    <name evidence="21" type="ORF">H6P81_007073</name>
</gene>
<evidence type="ECO:0000259" key="20">
    <source>
        <dbReference type="PROSITE" id="PS50873"/>
    </source>
</evidence>
<reference evidence="21 22" key="1">
    <citation type="submission" date="2021-07" db="EMBL/GenBank/DDBJ databases">
        <title>The Aristolochia fimbriata genome: insights into angiosperm evolution, floral development and chemical biosynthesis.</title>
        <authorList>
            <person name="Jiao Y."/>
        </authorList>
    </citation>
    <scope>NUCLEOTIDE SEQUENCE [LARGE SCALE GENOMIC DNA]</scope>
    <source>
        <strain evidence="21">IBCAS-2021</strain>
        <tissue evidence="21">Leaf</tissue>
    </source>
</reference>
<feature type="binding site" evidence="16">
    <location>
        <position position="89"/>
    </location>
    <ligand>
        <name>Ca(2+)</name>
        <dbReference type="ChEBI" id="CHEBI:29108"/>
        <label>1</label>
    </ligand>
</feature>
<comment type="cofactor">
    <cofactor evidence="16 19">
        <name>heme b</name>
        <dbReference type="ChEBI" id="CHEBI:60344"/>
    </cofactor>
    <text evidence="16 19">Binds 1 heme b (iron(II)-protoporphyrin IX) group per subunit.</text>
</comment>
<dbReference type="CDD" id="cd00693">
    <property type="entry name" value="secretory_peroxidase"/>
    <property type="match status" value="1"/>
</dbReference>
<keyword evidence="11 19" id="KW-0560">Oxidoreductase</keyword>
<dbReference type="InterPro" id="IPR033905">
    <property type="entry name" value="Secretory_peroxidase"/>
</dbReference>
<evidence type="ECO:0000313" key="22">
    <source>
        <dbReference type="Proteomes" id="UP000825729"/>
    </source>
</evidence>
<evidence type="ECO:0000313" key="21">
    <source>
        <dbReference type="EMBL" id="KAG9454169.1"/>
    </source>
</evidence>
<accession>A0AAV7EZW5</accession>
<comment type="similarity">
    <text evidence="3">Belongs to the peroxidase family. Ascorbate peroxidase subfamily.</text>
</comment>
<comment type="function">
    <text evidence="2">Removal of H(2)O(2), oxidation of toxic reductants, biosynthesis and degradation of lignin, suberization, auxin catabolism, response to environmental stresses such as wounding, pathogen attack and oxidative stress. These functions might be dependent on each isozyme/isoform in each plant tissue.</text>
</comment>
<name>A0AAV7EZW5_ARIFI</name>
<evidence type="ECO:0000256" key="10">
    <source>
        <dbReference type="ARBA" id="ARBA00022837"/>
    </source>
</evidence>
<dbReference type="GO" id="GO:0140825">
    <property type="term" value="F:lactoperoxidase activity"/>
    <property type="evidence" value="ECO:0007669"/>
    <property type="project" value="UniProtKB-EC"/>
</dbReference>
<keyword evidence="6 19" id="KW-0575">Peroxidase</keyword>
<keyword evidence="8 16" id="KW-0479">Metal-binding</keyword>
<feature type="binding site" description="axial binding residue" evidence="16">
    <location>
        <position position="203"/>
    </location>
    <ligand>
        <name>heme b</name>
        <dbReference type="ChEBI" id="CHEBI:60344"/>
    </ligand>
    <ligandPart>
        <name>Fe</name>
        <dbReference type="ChEBI" id="CHEBI:18248"/>
    </ligandPart>
</feature>
<evidence type="ECO:0000256" key="8">
    <source>
        <dbReference type="ARBA" id="ARBA00022723"/>
    </source>
</evidence>
<dbReference type="GO" id="GO:0046872">
    <property type="term" value="F:metal ion binding"/>
    <property type="evidence" value="ECO:0007669"/>
    <property type="project" value="UniProtKB-UniRule"/>
</dbReference>
<feature type="disulfide bond" evidence="18">
    <location>
        <begin position="133"/>
        <end position="339"/>
    </location>
</feature>
<dbReference type="Pfam" id="PF00141">
    <property type="entry name" value="peroxidase"/>
    <property type="match status" value="1"/>
</dbReference>
<comment type="subcellular location">
    <subcellularLocation>
        <location evidence="19">Secreted</location>
    </subcellularLocation>
</comment>
<keyword evidence="12 16" id="KW-0408">Iron</keyword>
<dbReference type="Proteomes" id="UP000825729">
    <property type="component" value="Unassembled WGS sequence"/>
</dbReference>
<feature type="binding site" evidence="15">
    <location>
        <position position="173"/>
    </location>
    <ligand>
        <name>substrate</name>
    </ligand>
</feature>
<comment type="similarity">
    <text evidence="19">Belongs to the peroxidase family. Classical plant (class III) peroxidase subfamily.</text>
</comment>
<sequence length="347" mass="38308">MAPFHGFEAILTQSFRNELKVLFRIFLLLVLLVNGAHSLELHFYKNSCPQAEIVVGRIVERNFRRDPSIAAGLLRLHFHDCFIRGCDASVLLDSTGENVAEKEAPPNLSLRGFELIDEIKTELERQCRGVVSCADILALATRDGVALSGGAAYALPTGRRDGTVSTIAEVHMPSPSFSLSAVLSSFQAINLNLEDLTTLLGAHAVGFCHCGFFTDRLYNFMGTGFPDPDMDRSLLTSLQKNCPRPIAPIVNISADPKIFIDQTSSSPFVLDNSFYHGVLKGRAVLQLDKQLAFSQVASTLVEKYARNPKTFRKNFSKAMIKLGNVGVLTGQQGEIRLKCRKVNKRRH</sequence>
<dbReference type="EC" id="1.11.1.7" evidence="4 19"/>
<keyword evidence="22" id="KW-1185">Reference proteome</keyword>
<dbReference type="PRINTS" id="PR00461">
    <property type="entry name" value="PLPEROXIDASE"/>
</dbReference>
<dbReference type="PROSITE" id="PS50873">
    <property type="entry name" value="PEROXIDASE_4"/>
    <property type="match status" value="1"/>
</dbReference>
<dbReference type="PROSITE" id="PS00436">
    <property type="entry name" value="PEROXIDASE_2"/>
    <property type="match status" value="1"/>
</dbReference>
<feature type="binding site" evidence="16">
    <location>
        <position position="85"/>
    </location>
    <ligand>
        <name>Ca(2+)</name>
        <dbReference type="ChEBI" id="CHEBI:29108"/>
        <label>1</label>
    </ligand>
</feature>
<evidence type="ECO:0000256" key="17">
    <source>
        <dbReference type="PIRSR" id="PIRSR600823-4"/>
    </source>
</evidence>
<evidence type="ECO:0000256" key="1">
    <source>
        <dbReference type="ARBA" id="ARBA00000189"/>
    </source>
</evidence>
<evidence type="ECO:0000256" key="13">
    <source>
        <dbReference type="ARBA" id="ARBA00023157"/>
    </source>
</evidence>
<evidence type="ECO:0000256" key="7">
    <source>
        <dbReference type="ARBA" id="ARBA00022617"/>
    </source>
</evidence>
<feature type="disulfide bond" evidence="18">
    <location>
        <begin position="48"/>
        <end position="127"/>
    </location>
</feature>
<feature type="disulfide bond" evidence="18">
    <location>
        <begin position="210"/>
        <end position="242"/>
    </location>
</feature>
<proteinExistence type="inferred from homology"/>
<evidence type="ECO:0000256" key="15">
    <source>
        <dbReference type="PIRSR" id="PIRSR600823-2"/>
    </source>
</evidence>
<evidence type="ECO:0000256" key="4">
    <source>
        <dbReference type="ARBA" id="ARBA00012313"/>
    </source>
</evidence>
<feature type="binding site" evidence="16">
    <location>
        <position position="271"/>
    </location>
    <ligand>
        <name>Ca(2+)</name>
        <dbReference type="ChEBI" id="CHEBI:29108"/>
        <label>2</label>
    </ligand>
</feature>
<feature type="domain" description="Plant heme peroxidase family profile" evidence="20">
    <location>
        <begin position="38"/>
        <end position="343"/>
    </location>
</feature>
<dbReference type="GO" id="GO:0005576">
    <property type="term" value="C:extracellular region"/>
    <property type="evidence" value="ECO:0007669"/>
    <property type="project" value="UniProtKB-SubCell"/>
</dbReference>
<evidence type="ECO:0000256" key="18">
    <source>
        <dbReference type="PIRSR" id="PIRSR600823-5"/>
    </source>
</evidence>
<feature type="active site" description="Proton acceptor" evidence="14">
    <location>
        <position position="79"/>
    </location>
</feature>
<dbReference type="EMBL" id="JAINDJ010000003">
    <property type="protein sequence ID" value="KAG9454169.1"/>
    <property type="molecule type" value="Genomic_DNA"/>
</dbReference>
<comment type="caution">
    <text evidence="21">The sequence shown here is derived from an EMBL/GenBank/DDBJ whole genome shotgun (WGS) entry which is preliminary data.</text>
</comment>
<feature type="binding site" evidence="16">
    <location>
        <position position="80"/>
    </location>
    <ligand>
        <name>Ca(2+)</name>
        <dbReference type="ChEBI" id="CHEBI:29108"/>
        <label>1</label>
    </ligand>
</feature>
<dbReference type="PANTHER" id="PTHR31517">
    <property type="match status" value="1"/>
</dbReference>
<evidence type="ECO:0000256" key="19">
    <source>
        <dbReference type="RuleBase" id="RU362060"/>
    </source>
</evidence>
<dbReference type="PROSITE" id="PS00435">
    <property type="entry name" value="PEROXIDASE_1"/>
    <property type="match status" value="1"/>
</dbReference>
<dbReference type="GO" id="GO:0020037">
    <property type="term" value="F:heme binding"/>
    <property type="evidence" value="ECO:0007669"/>
    <property type="project" value="UniProtKB-UniRule"/>
</dbReference>
<dbReference type="Gene3D" id="1.10.520.10">
    <property type="match status" value="1"/>
</dbReference>
<organism evidence="21 22">
    <name type="scientific">Aristolochia fimbriata</name>
    <name type="common">White veined hardy Dutchman's pipe vine</name>
    <dbReference type="NCBI Taxonomy" id="158543"/>
    <lineage>
        <taxon>Eukaryota</taxon>
        <taxon>Viridiplantae</taxon>
        <taxon>Streptophyta</taxon>
        <taxon>Embryophyta</taxon>
        <taxon>Tracheophyta</taxon>
        <taxon>Spermatophyta</taxon>
        <taxon>Magnoliopsida</taxon>
        <taxon>Magnoliidae</taxon>
        <taxon>Piperales</taxon>
        <taxon>Aristolochiaceae</taxon>
        <taxon>Aristolochia</taxon>
    </lineage>
</organism>
<keyword evidence="10 16" id="KW-0106">Calcium</keyword>
<dbReference type="GO" id="GO:0006979">
    <property type="term" value="P:response to oxidative stress"/>
    <property type="evidence" value="ECO:0007669"/>
    <property type="project" value="UniProtKB-UniRule"/>
</dbReference>
<dbReference type="SUPFAM" id="SSF48113">
    <property type="entry name" value="Heme-dependent peroxidases"/>
    <property type="match status" value="1"/>
</dbReference>
<feature type="binding site" evidence="16">
    <location>
        <position position="261"/>
    </location>
    <ligand>
        <name>Ca(2+)</name>
        <dbReference type="ChEBI" id="CHEBI:29108"/>
        <label>2</label>
    </ligand>
</feature>
<evidence type="ECO:0000256" key="5">
    <source>
        <dbReference type="ARBA" id="ARBA00022525"/>
    </source>
</evidence>
<evidence type="ECO:0000256" key="14">
    <source>
        <dbReference type="PIRSR" id="PIRSR600823-1"/>
    </source>
</evidence>
<dbReference type="AlphaFoldDB" id="A0AAV7EZW5"/>
<evidence type="ECO:0000256" key="11">
    <source>
        <dbReference type="ARBA" id="ARBA00023002"/>
    </source>
</evidence>
<keyword evidence="13 18" id="KW-1015">Disulfide bond</keyword>
<dbReference type="InterPro" id="IPR002016">
    <property type="entry name" value="Haem_peroxidase"/>
</dbReference>
<dbReference type="FunFam" id="1.10.520.10:FF:000001">
    <property type="entry name" value="Peroxidase"/>
    <property type="match status" value="1"/>
</dbReference>